<protein>
    <submittedName>
        <fullName evidence="2">Uncharacterized protein</fullName>
    </submittedName>
</protein>
<organism evidence="2 3">
    <name type="scientific">Stylosanthes scabra</name>
    <dbReference type="NCBI Taxonomy" id="79078"/>
    <lineage>
        <taxon>Eukaryota</taxon>
        <taxon>Viridiplantae</taxon>
        <taxon>Streptophyta</taxon>
        <taxon>Embryophyta</taxon>
        <taxon>Tracheophyta</taxon>
        <taxon>Spermatophyta</taxon>
        <taxon>Magnoliopsida</taxon>
        <taxon>eudicotyledons</taxon>
        <taxon>Gunneridae</taxon>
        <taxon>Pentapetalae</taxon>
        <taxon>rosids</taxon>
        <taxon>fabids</taxon>
        <taxon>Fabales</taxon>
        <taxon>Fabaceae</taxon>
        <taxon>Papilionoideae</taxon>
        <taxon>50 kb inversion clade</taxon>
        <taxon>dalbergioids sensu lato</taxon>
        <taxon>Dalbergieae</taxon>
        <taxon>Pterocarpus clade</taxon>
        <taxon>Stylosanthes</taxon>
    </lineage>
</organism>
<dbReference type="Proteomes" id="UP001341840">
    <property type="component" value="Unassembled WGS sequence"/>
</dbReference>
<evidence type="ECO:0000313" key="2">
    <source>
        <dbReference type="EMBL" id="MED6112707.1"/>
    </source>
</evidence>
<gene>
    <name evidence="2" type="ORF">PIB30_063971</name>
</gene>
<sequence>MLRDRRYEEERTDGRKSERSPAVRVEREWVNTDAMEKDWVITYKEGVGEEWDNESRTKTWEDDRLTEEVVRETQMNRKCGPELSGELSKLSLDNGLQEGQVDLNTKALGQDQYQNSPIIGEAPHESSSDPSVPPGFENPALKEKEIEAESSKRKNSKRRGSGTNRVLQGGRLSKRVETRRKESKKKDKNKRRKGRKTKCTVVEW</sequence>
<reference evidence="2 3" key="1">
    <citation type="journal article" date="2023" name="Plants (Basel)">
        <title>Bridging the Gap: Combining Genomics and Transcriptomics Approaches to Understand Stylosanthes scabra, an Orphan Legume from the Brazilian Caatinga.</title>
        <authorList>
            <person name="Ferreira-Neto J.R.C."/>
            <person name="da Silva M.D."/>
            <person name="Binneck E."/>
            <person name="de Melo N.F."/>
            <person name="da Silva R.H."/>
            <person name="de Melo A.L.T.M."/>
            <person name="Pandolfi V."/>
            <person name="Bustamante F.O."/>
            <person name="Brasileiro-Vidal A.C."/>
            <person name="Benko-Iseppon A.M."/>
        </authorList>
    </citation>
    <scope>NUCLEOTIDE SEQUENCE [LARGE SCALE GENOMIC DNA]</scope>
    <source>
        <tissue evidence="2">Leaves</tissue>
    </source>
</reference>
<keyword evidence="3" id="KW-1185">Reference proteome</keyword>
<dbReference type="EMBL" id="JASCZI010000617">
    <property type="protein sequence ID" value="MED6112707.1"/>
    <property type="molecule type" value="Genomic_DNA"/>
</dbReference>
<proteinExistence type="predicted"/>
<name>A0ABU6QMF5_9FABA</name>
<accession>A0ABU6QMF5</accession>
<feature type="compositionally biased region" description="Basic residues" evidence="1">
    <location>
        <begin position="181"/>
        <end position="198"/>
    </location>
</feature>
<feature type="region of interest" description="Disordered" evidence="1">
    <location>
        <begin position="1"/>
        <end position="21"/>
    </location>
</feature>
<evidence type="ECO:0000313" key="3">
    <source>
        <dbReference type="Proteomes" id="UP001341840"/>
    </source>
</evidence>
<feature type="compositionally biased region" description="Basic and acidic residues" evidence="1">
    <location>
        <begin position="140"/>
        <end position="152"/>
    </location>
</feature>
<evidence type="ECO:0000256" key="1">
    <source>
        <dbReference type="SAM" id="MobiDB-lite"/>
    </source>
</evidence>
<feature type="region of interest" description="Disordered" evidence="1">
    <location>
        <begin position="105"/>
        <end position="204"/>
    </location>
</feature>
<comment type="caution">
    <text evidence="2">The sequence shown here is derived from an EMBL/GenBank/DDBJ whole genome shotgun (WGS) entry which is preliminary data.</text>
</comment>